<sequence>MGNDRVVADIAKNSRETIRVSLGEFNGHKLAHVRVWTMGTDAKLVPTRSGLAVKVALLPELIGALEAAWTEASR</sequence>
<dbReference type="STRING" id="1150626.PHAMO_290102"/>
<dbReference type="eggNOG" id="ENOG5033EQ8">
    <property type="taxonomic scope" value="Bacteria"/>
</dbReference>
<feature type="domain" description="Transcriptional coactivator p15 (PC4) C-terminal" evidence="1">
    <location>
        <begin position="13"/>
        <end position="62"/>
    </location>
</feature>
<dbReference type="EMBL" id="CAHP01000022">
    <property type="protein sequence ID" value="CCG41814.1"/>
    <property type="molecule type" value="Genomic_DNA"/>
</dbReference>
<dbReference type="InterPro" id="IPR009044">
    <property type="entry name" value="ssDNA-bd_transcriptional_reg"/>
</dbReference>
<gene>
    <name evidence="2" type="ORF">PHAMO_290102</name>
</gene>
<organism evidence="2 3">
    <name type="scientific">Magnetospirillum molischianum DSM 120</name>
    <dbReference type="NCBI Taxonomy" id="1150626"/>
    <lineage>
        <taxon>Bacteria</taxon>
        <taxon>Pseudomonadati</taxon>
        <taxon>Pseudomonadota</taxon>
        <taxon>Alphaproteobacteria</taxon>
        <taxon>Rhodospirillales</taxon>
        <taxon>Rhodospirillaceae</taxon>
        <taxon>Magnetospirillum</taxon>
    </lineage>
</organism>
<evidence type="ECO:0000259" key="1">
    <source>
        <dbReference type="Pfam" id="PF02229"/>
    </source>
</evidence>
<dbReference type="InterPro" id="IPR003173">
    <property type="entry name" value="PC4_C"/>
</dbReference>
<dbReference type="Gene3D" id="2.30.31.10">
    <property type="entry name" value="Transcriptional Coactivator Pc4, Chain A"/>
    <property type="match status" value="1"/>
</dbReference>
<dbReference type="OrthoDB" id="47316at2"/>
<proteinExistence type="predicted"/>
<protein>
    <recommendedName>
        <fullName evidence="1">Transcriptional coactivator p15 (PC4) C-terminal domain-containing protein</fullName>
    </recommendedName>
</protein>
<name>H8FTV7_MAGML</name>
<dbReference type="Proteomes" id="UP000004169">
    <property type="component" value="Unassembled WGS sequence"/>
</dbReference>
<accession>H8FTV7</accession>
<dbReference type="RefSeq" id="WP_002729227.1">
    <property type="nucleotide sequence ID" value="NZ_CAHP01000022.1"/>
</dbReference>
<evidence type="ECO:0000313" key="2">
    <source>
        <dbReference type="EMBL" id="CCG41814.1"/>
    </source>
</evidence>
<keyword evidence="3" id="KW-1185">Reference proteome</keyword>
<reference evidence="2 3" key="1">
    <citation type="journal article" date="2012" name="J. Bacteriol.">
        <title>Draft Genome Sequence of the Purple Photosynthetic Bacterium Phaeospirillum molischianum DSM120, a Particularly Versatile Bacterium.</title>
        <authorList>
            <person name="Duquesne K."/>
            <person name="Prima V."/>
            <person name="Ji B."/>
            <person name="Rouy Z."/>
            <person name="Medigue C."/>
            <person name="Talla E."/>
            <person name="Sturgis J.N."/>
        </authorList>
    </citation>
    <scope>NUCLEOTIDE SEQUENCE [LARGE SCALE GENOMIC DNA]</scope>
    <source>
        <strain evidence="3">DSM120</strain>
    </source>
</reference>
<dbReference type="SUPFAM" id="SSF54447">
    <property type="entry name" value="ssDNA-binding transcriptional regulator domain"/>
    <property type="match status" value="1"/>
</dbReference>
<comment type="caution">
    <text evidence="2">The sequence shown here is derived from an EMBL/GenBank/DDBJ whole genome shotgun (WGS) entry which is preliminary data.</text>
</comment>
<dbReference type="AlphaFoldDB" id="H8FTV7"/>
<evidence type="ECO:0000313" key="3">
    <source>
        <dbReference type="Proteomes" id="UP000004169"/>
    </source>
</evidence>
<dbReference type="GO" id="GO:0006355">
    <property type="term" value="P:regulation of DNA-templated transcription"/>
    <property type="evidence" value="ECO:0007669"/>
    <property type="project" value="InterPro"/>
</dbReference>
<dbReference type="Pfam" id="PF02229">
    <property type="entry name" value="PC4"/>
    <property type="match status" value="1"/>
</dbReference>
<dbReference type="GO" id="GO:0003677">
    <property type="term" value="F:DNA binding"/>
    <property type="evidence" value="ECO:0007669"/>
    <property type="project" value="InterPro"/>
</dbReference>